<accession>A0A0E9U8L3</accession>
<sequence>MPLALQPQLATCENSFNRHWQASGPRAHYSH</sequence>
<reference evidence="1" key="1">
    <citation type="submission" date="2014-11" db="EMBL/GenBank/DDBJ databases">
        <authorList>
            <person name="Amaro Gonzalez C."/>
        </authorList>
    </citation>
    <scope>NUCLEOTIDE SEQUENCE</scope>
</reference>
<dbReference type="EMBL" id="GBXM01046381">
    <property type="protein sequence ID" value="JAH62196.1"/>
    <property type="molecule type" value="Transcribed_RNA"/>
</dbReference>
<reference evidence="1" key="2">
    <citation type="journal article" date="2015" name="Fish Shellfish Immunol.">
        <title>Early steps in the European eel (Anguilla anguilla)-Vibrio vulnificus interaction in the gills: Role of the RtxA13 toxin.</title>
        <authorList>
            <person name="Callol A."/>
            <person name="Pajuelo D."/>
            <person name="Ebbesson L."/>
            <person name="Teles M."/>
            <person name="MacKenzie S."/>
            <person name="Amaro C."/>
        </authorList>
    </citation>
    <scope>NUCLEOTIDE SEQUENCE</scope>
</reference>
<evidence type="ECO:0000313" key="1">
    <source>
        <dbReference type="EMBL" id="JAH62196.1"/>
    </source>
</evidence>
<proteinExistence type="predicted"/>
<protein>
    <submittedName>
        <fullName evidence="1">Uncharacterized protein</fullName>
    </submittedName>
</protein>
<organism evidence="1">
    <name type="scientific">Anguilla anguilla</name>
    <name type="common">European freshwater eel</name>
    <name type="synonym">Muraena anguilla</name>
    <dbReference type="NCBI Taxonomy" id="7936"/>
    <lineage>
        <taxon>Eukaryota</taxon>
        <taxon>Metazoa</taxon>
        <taxon>Chordata</taxon>
        <taxon>Craniata</taxon>
        <taxon>Vertebrata</taxon>
        <taxon>Euteleostomi</taxon>
        <taxon>Actinopterygii</taxon>
        <taxon>Neopterygii</taxon>
        <taxon>Teleostei</taxon>
        <taxon>Anguilliformes</taxon>
        <taxon>Anguillidae</taxon>
        <taxon>Anguilla</taxon>
    </lineage>
</organism>
<name>A0A0E9U8L3_ANGAN</name>
<dbReference type="AlphaFoldDB" id="A0A0E9U8L3"/>